<dbReference type="SMART" id="SM01391">
    <property type="entry name" value="Filament"/>
    <property type="match status" value="1"/>
</dbReference>
<gene>
    <name evidence="6" type="ORF">ACEWY4_024287</name>
</gene>
<accession>A0ABD1IZY2</accession>
<protein>
    <recommendedName>
        <fullName evidence="5">IF rod domain-containing protein</fullName>
    </recommendedName>
</protein>
<reference evidence="6 7" key="1">
    <citation type="submission" date="2024-09" db="EMBL/GenBank/DDBJ databases">
        <title>A chromosome-level genome assembly of Gray's grenadier anchovy, Coilia grayii.</title>
        <authorList>
            <person name="Fu Z."/>
        </authorList>
    </citation>
    <scope>NUCLEOTIDE SEQUENCE [LARGE SCALE GENOMIC DNA]</scope>
    <source>
        <strain evidence="6">G4</strain>
        <tissue evidence="6">Muscle</tissue>
    </source>
</reference>
<feature type="region of interest" description="Disordered" evidence="4">
    <location>
        <begin position="293"/>
        <end position="338"/>
    </location>
</feature>
<proteinExistence type="predicted"/>
<dbReference type="PANTHER" id="PTHR47147:SF1">
    <property type="entry name" value="SYNCOILIN"/>
    <property type="match status" value="1"/>
</dbReference>
<dbReference type="InterPro" id="IPR027702">
    <property type="entry name" value="Syncoilin"/>
</dbReference>
<name>A0ABD1IZY2_9TELE</name>
<dbReference type="GO" id="GO:0005882">
    <property type="term" value="C:intermediate filament"/>
    <property type="evidence" value="ECO:0007669"/>
    <property type="project" value="UniProtKB-KW"/>
</dbReference>
<feature type="compositionally biased region" description="Acidic residues" evidence="4">
    <location>
        <begin position="47"/>
        <end position="58"/>
    </location>
</feature>
<dbReference type="Proteomes" id="UP001591681">
    <property type="component" value="Unassembled WGS sequence"/>
</dbReference>
<evidence type="ECO:0000259" key="5">
    <source>
        <dbReference type="SMART" id="SM01391"/>
    </source>
</evidence>
<keyword evidence="1" id="KW-0403">Intermediate filament</keyword>
<sequence length="711" mass="77606">MMSDQEETDFFFDPSTDSLMAEALQFQPLFICEEPHQEHKEVKKEEEKEEEEEEEERFEDCVEDLQTALGFSRRCRAAMEEEFSGLMAQMMAEIEEYDSLLHSATTGCSLLQQGAPDVTLPSLLLQEELFSTAGHRGMGAGAGGGALTGERSMMGVALLLQEERRAIGGGALAGERNIMGGALLPLPGDRSITGGGAMAGDRSVMGGAVLLQGERSAKGGGALTGERSTTGGALLLQGERRTAGGALARERSTMEGTVLLQGERSAMGGALAAESRSMAGGAVLLQAERSTAGGALARERSTAGGSASQQGENSTEGGAEVVQRSSAGGAAEMQGERSAEDPLLQLLEGDDLLLKFPMGDPSQPPHHTPAEQEEDTRDREGVVLSGVMGEVEGEVERDLGALGELFEGCIEEVGRLEQRRDELVAELLELERPLAVGVQALREELSDARAQLQSCGLQKEDLKESMRLLKRQLFAVAKACAQSQVELSSQKHQVKQLSAVQEELQAQVQALTDEAVQLRSEHQTRLHSLQEQQEAQTSSSTSSSADLSHGRRASCDLQQYLQGALSALEEWYEPRLVALLKRREGGQEALRRAREQAQELRGQLGPLRDEHQKLQLQRACLEERFRLMEDQRLESLEHYKETVDHLEESSRELKMELQLQRRKTKEMEALKDSLMKQLCLYRESTQDHGETEALALGDHGSQQPSMVEVQT</sequence>
<dbReference type="Pfam" id="PF00038">
    <property type="entry name" value="Filament"/>
    <property type="match status" value="1"/>
</dbReference>
<dbReference type="InterPro" id="IPR039008">
    <property type="entry name" value="IF_rod_dom"/>
</dbReference>
<evidence type="ECO:0000313" key="6">
    <source>
        <dbReference type="EMBL" id="KAL2080494.1"/>
    </source>
</evidence>
<feature type="region of interest" description="Disordered" evidence="4">
    <location>
        <begin position="521"/>
        <end position="549"/>
    </location>
</feature>
<feature type="region of interest" description="Disordered" evidence="4">
    <location>
        <begin position="687"/>
        <end position="711"/>
    </location>
</feature>
<evidence type="ECO:0000256" key="4">
    <source>
        <dbReference type="SAM" id="MobiDB-lite"/>
    </source>
</evidence>
<dbReference type="EMBL" id="JBHFQA010000021">
    <property type="protein sequence ID" value="KAL2080494.1"/>
    <property type="molecule type" value="Genomic_DNA"/>
</dbReference>
<feature type="coiled-coil region" evidence="3">
    <location>
        <begin position="583"/>
        <end position="663"/>
    </location>
</feature>
<comment type="caution">
    <text evidence="6">The sequence shown here is derived from an EMBL/GenBank/DDBJ whole genome shotgun (WGS) entry which is preliminary data.</text>
</comment>
<dbReference type="AlphaFoldDB" id="A0ABD1IZY2"/>
<evidence type="ECO:0000256" key="2">
    <source>
        <dbReference type="ARBA" id="ARBA00023054"/>
    </source>
</evidence>
<feature type="compositionally biased region" description="Polar residues" evidence="4">
    <location>
        <begin position="303"/>
        <end position="316"/>
    </location>
</feature>
<dbReference type="PANTHER" id="PTHR47147">
    <property type="entry name" value="SYNCOILIN"/>
    <property type="match status" value="1"/>
</dbReference>
<feature type="compositionally biased region" description="Low complexity" evidence="4">
    <location>
        <begin position="529"/>
        <end position="547"/>
    </location>
</feature>
<evidence type="ECO:0000256" key="1">
    <source>
        <dbReference type="ARBA" id="ARBA00022754"/>
    </source>
</evidence>
<feature type="coiled-coil region" evidence="3">
    <location>
        <begin position="487"/>
        <end position="521"/>
    </location>
</feature>
<feature type="compositionally biased region" description="Polar residues" evidence="4">
    <location>
        <begin position="700"/>
        <end position="711"/>
    </location>
</feature>
<keyword evidence="7" id="KW-1185">Reference proteome</keyword>
<feature type="region of interest" description="Disordered" evidence="4">
    <location>
        <begin position="354"/>
        <end position="378"/>
    </location>
</feature>
<feature type="compositionally biased region" description="Basic and acidic residues" evidence="4">
    <location>
        <begin position="37"/>
        <end position="46"/>
    </location>
</feature>
<feature type="domain" description="IF rod" evidence="5">
    <location>
        <begin position="393"/>
        <end position="686"/>
    </location>
</feature>
<feature type="region of interest" description="Disordered" evidence="4">
    <location>
        <begin position="37"/>
        <end position="58"/>
    </location>
</feature>
<keyword evidence="2 3" id="KW-0175">Coiled coil</keyword>
<organism evidence="6 7">
    <name type="scientific">Coilia grayii</name>
    <name type="common">Gray's grenadier anchovy</name>
    <dbReference type="NCBI Taxonomy" id="363190"/>
    <lineage>
        <taxon>Eukaryota</taxon>
        <taxon>Metazoa</taxon>
        <taxon>Chordata</taxon>
        <taxon>Craniata</taxon>
        <taxon>Vertebrata</taxon>
        <taxon>Euteleostomi</taxon>
        <taxon>Actinopterygii</taxon>
        <taxon>Neopterygii</taxon>
        <taxon>Teleostei</taxon>
        <taxon>Clupei</taxon>
        <taxon>Clupeiformes</taxon>
        <taxon>Clupeoidei</taxon>
        <taxon>Engraulidae</taxon>
        <taxon>Coilinae</taxon>
        <taxon>Coilia</taxon>
    </lineage>
</organism>
<evidence type="ECO:0000313" key="7">
    <source>
        <dbReference type="Proteomes" id="UP001591681"/>
    </source>
</evidence>
<evidence type="ECO:0000256" key="3">
    <source>
        <dbReference type="SAM" id="Coils"/>
    </source>
</evidence>